<evidence type="ECO:0000256" key="7">
    <source>
        <dbReference type="ARBA" id="ARBA00022692"/>
    </source>
</evidence>
<dbReference type="InterPro" id="IPR003660">
    <property type="entry name" value="HAMP_dom"/>
</dbReference>
<feature type="compositionally biased region" description="Polar residues" evidence="12">
    <location>
        <begin position="58"/>
        <end position="76"/>
    </location>
</feature>
<feature type="transmembrane region" description="Helical" evidence="13">
    <location>
        <begin position="180"/>
        <end position="199"/>
    </location>
</feature>
<dbReference type="SMART" id="SM00388">
    <property type="entry name" value="HisKA"/>
    <property type="match status" value="1"/>
</dbReference>
<dbReference type="Gene3D" id="6.10.340.10">
    <property type="match status" value="1"/>
</dbReference>
<evidence type="ECO:0000259" key="15">
    <source>
        <dbReference type="PROSITE" id="PS50885"/>
    </source>
</evidence>
<keyword evidence="6" id="KW-0808">Transferase</keyword>
<keyword evidence="11 13" id="KW-0472">Membrane</keyword>
<feature type="region of interest" description="Disordered" evidence="12">
    <location>
        <begin position="50"/>
        <end position="76"/>
    </location>
</feature>
<evidence type="ECO:0000256" key="9">
    <source>
        <dbReference type="ARBA" id="ARBA00022989"/>
    </source>
</evidence>
<evidence type="ECO:0000256" key="10">
    <source>
        <dbReference type="ARBA" id="ARBA00023012"/>
    </source>
</evidence>
<dbReference type="PROSITE" id="PS50885">
    <property type="entry name" value="HAMP"/>
    <property type="match status" value="1"/>
</dbReference>
<keyword evidence="5" id="KW-0597">Phosphoprotein</keyword>
<dbReference type="PROSITE" id="PS50109">
    <property type="entry name" value="HIS_KIN"/>
    <property type="match status" value="1"/>
</dbReference>
<accession>E4NEM7</accession>
<keyword evidence="17" id="KW-1185">Reference proteome</keyword>
<dbReference type="EMBL" id="AP010968">
    <property type="protein sequence ID" value="BAJ29813.1"/>
    <property type="molecule type" value="Genomic_DNA"/>
</dbReference>
<evidence type="ECO:0000256" key="4">
    <source>
        <dbReference type="ARBA" id="ARBA00012438"/>
    </source>
</evidence>
<dbReference type="CDD" id="cd00075">
    <property type="entry name" value="HATPase"/>
    <property type="match status" value="1"/>
</dbReference>
<sequence length="488" mass="51733">MARFSLRVRLLVLALLLVTTGLVVSDTLVLGTVRGQLVDRVDEQLDRFAEPLSRRAPSKQTGGSVFSSAQGGVRRTGQSLPSEYVVRYLGEDGAVQSVIRQPLSESDPPPQLPALDRKGLTERLADPFTASGPRSSEWRSMVLPLQRSAAAADPAGPKYVQVAVPLAEVQSTISHLRTTFLSIGAAVLAGLAVLGAFAVRAGLRPLRQLEAGAQRIADGDLSYRMPELPARTEAGRLSAALNGMLTHIETAFAARAASEERMRRFVADASHELRTPLAGIRGFAELHRMGALRDVDRAMDRIESEAVRLGALVEDLLMLARIDEERPLDLAPMDLRTLAADALHDLTALDPGRPVALTGPNGLGAPQPAPVLGDEARLRQVVTNLVGNAVKHTPPGTAVRIGVGRSDGGCLLEVADRGPGLTEEQAALVFERFYRADASRSRRAGQSGGSGLGLAIASALVSAHGGELTLRTAPGDGAAFRLSLPHQR</sequence>
<dbReference type="eggNOG" id="COG5002">
    <property type="taxonomic scope" value="Bacteria"/>
</dbReference>
<protein>
    <recommendedName>
        <fullName evidence="4">histidine kinase</fullName>
        <ecNumber evidence="4">2.7.13.3</ecNumber>
    </recommendedName>
</protein>
<dbReference type="STRING" id="452652.KSE_40210"/>
<dbReference type="Pfam" id="PF00672">
    <property type="entry name" value="HAMP"/>
    <property type="match status" value="1"/>
</dbReference>
<dbReference type="Gene3D" id="3.30.565.10">
    <property type="entry name" value="Histidine kinase-like ATPase, C-terminal domain"/>
    <property type="match status" value="1"/>
</dbReference>
<feature type="domain" description="Histidine kinase" evidence="14">
    <location>
        <begin position="268"/>
        <end position="488"/>
    </location>
</feature>
<dbReference type="Proteomes" id="UP000007076">
    <property type="component" value="Chromosome"/>
</dbReference>
<evidence type="ECO:0000256" key="13">
    <source>
        <dbReference type="SAM" id="Phobius"/>
    </source>
</evidence>
<name>E4NEM7_KITSK</name>
<dbReference type="SMART" id="SM00304">
    <property type="entry name" value="HAMP"/>
    <property type="match status" value="1"/>
</dbReference>
<dbReference type="SUPFAM" id="SSF47384">
    <property type="entry name" value="Homodimeric domain of signal transducing histidine kinase"/>
    <property type="match status" value="1"/>
</dbReference>
<dbReference type="Pfam" id="PF02518">
    <property type="entry name" value="HATPase_c"/>
    <property type="match status" value="1"/>
</dbReference>
<dbReference type="PRINTS" id="PR00344">
    <property type="entry name" value="BCTRLSENSOR"/>
</dbReference>
<comment type="subcellular location">
    <subcellularLocation>
        <location evidence="3">Cell membrane</location>
    </subcellularLocation>
</comment>
<keyword evidence="7 13" id="KW-0812">Transmembrane</keyword>
<keyword evidence="10" id="KW-0902">Two-component regulatory system</keyword>
<dbReference type="InterPro" id="IPR005467">
    <property type="entry name" value="His_kinase_dom"/>
</dbReference>
<dbReference type="InterPro" id="IPR036890">
    <property type="entry name" value="HATPase_C_sf"/>
</dbReference>
<dbReference type="RefSeq" id="WP_014137118.1">
    <property type="nucleotide sequence ID" value="NC_016109.1"/>
</dbReference>
<evidence type="ECO:0000256" key="12">
    <source>
        <dbReference type="SAM" id="MobiDB-lite"/>
    </source>
</evidence>
<dbReference type="GO" id="GO:0000155">
    <property type="term" value="F:phosphorelay sensor kinase activity"/>
    <property type="evidence" value="ECO:0007669"/>
    <property type="project" value="InterPro"/>
</dbReference>
<dbReference type="SUPFAM" id="SSF158472">
    <property type="entry name" value="HAMP domain-like"/>
    <property type="match status" value="1"/>
</dbReference>
<dbReference type="GO" id="GO:0005886">
    <property type="term" value="C:plasma membrane"/>
    <property type="evidence" value="ECO:0007669"/>
    <property type="project" value="UniProtKB-SubCell"/>
</dbReference>
<dbReference type="SUPFAM" id="SSF55874">
    <property type="entry name" value="ATPase domain of HSP90 chaperone/DNA topoisomerase II/histidine kinase"/>
    <property type="match status" value="1"/>
</dbReference>
<reference evidence="16 17" key="1">
    <citation type="journal article" date="2010" name="DNA Res.">
        <title>Genome sequence of Kitasatospora setae NBRC 14216T: an evolutionary snapshot of the family Streptomycetaceae.</title>
        <authorList>
            <person name="Ichikawa N."/>
            <person name="Oguchi A."/>
            <person name="Ikeda H."/>
            <person name="Ishikawa J."/>
            <person name="Kitani S."/>
            <person name="Watanabe Y."/>
            <person name="Nakamura S."/>
            <person name="Katano Y."/>
            <person name="Kishi E."/>
            <person name="Sasagawa M."/>
            <person name="Ankai A."/>
            <person name="Fukui S."/>
            <person name="Hashimoto Y."/>
            <person name="Kamata S."/>
            <person name="Otoguro M."/>
            <person name="Tanikawa S."/>
            <person name="Nihira T."/>
            <person name="Horinouchi S."/>
            <person name="Ohnishi Y."/>
            <person name="Hayakawa M."/>
            <person name="Kuzuyama T."/>
            <person name="Arisawa A."/>
            <person name="Nomoto F."/>
            <person name="Miura H."/>
            <person name="Takahashi Y."/>
            <person name="Fujita N."/>
        </authorList>
    </citation>
    <scope>NUCLEOTIDE SEQUENCE [LARGE SCALE GENOMIC DNA]</scope>
    <source>
        <strain evidence="17">ATCC 33774 / DSM 43861 / JCM 3304 / KCC A-0304 / NBRC 14216 / KM-6054</strain>
    </source>
</reference>
<dbReference type="eggNOG" id="COG2770">
    <property type="taxonomic scope" value="Bacteria"/>
</dbReference>
<evidence type="ECO:0000313" key="16">
    <source>
        <dbReference type="EMBL" id="BAJ29813.1"/>
    </source>
</evidence>
<dbReference type="CDD" id="cd00082">
    <property type="entry name" value="HisKA"/>
    <property type="match status" value="1"/>
</dbReference>
<dbReference type="SMART" id="SM00387">
    <property type="entry name" value="HATPase_c"/>
    <property type="match status" value="1"/>
</dbReference>
<dbReference type="PANTHER" id="PTHR45436">
    <property type="entry name" value="SENSOR HISTIDINE KINASE YKOH"/>
    <property type="match status" value="1"/>
</dbReference>
<dbReference type="PANTHER" id="PTHR45436:SF5">
    <property type="entry name" value="SENSOR HISTIDINE KINASE TRCS"/>
    <property type="match status" value="1"/>
</dbReference>
<dbReference type="EC" id="2.7.13.3" evidence="4"/>
<dbReference type="InterPro" id="IPR036097">
    <property type="entry name" value="HisK_dim/P_sf"/>
</dbReference>
<dbReference type="CDD" id="cd06225">
    <property type="entry name" value="HAMP"/>
    <property type="match status" value="1"/>
</dbReference>
<dbReference type="HOGENOM" id="CLU_000445_89_6_11"/>
<dbReference type="InterPro" id="IPR004358">
    <property type="entry name" value="Sig_transdc_His_kin-like_C"/>
</dbReference>
<evidence type="ECO:0000256" key="2">
    <source>
        <dbReference type="ARBA" id="ARBA00001968"/>
    </source>
</evidence>
<dbReference type="FunFam" id="3.30.565.10:FF:000006">
    <property type="entry name" value="Sensor histidine kinase WalK"/>
    <property type="match status" value="1"/>
</dbReference>
<dbReference type="InterPro" id="IPR050428">
    <property type="entry name" value="TCS_sensor_his_kinase"/>
</dbReference>
<dbReference type="KEGG" id="ksk:KSE_40210"/>
<evidence type="ECO:0000256" key="8">
    <source>
        <dbReference type="ARBA" id="ARBA00022777"/>
    </source>
</evidence>
<evidence type="ECO:0000256" key="3">
    <source>
        <dbReference type="ARBA" id="ARBA00004236"/>
    </source>
</evidence>
<evidence type="ECO:0000256" key="1">
    <source>
        <dbReference type="ARBA" id="ARBA00000085"/>
    </source>
</evidence>
<dbReference type="PATRIC" id="fig|452652.3.peg.4017"/>
<evidence type="ECO:0000313" key="17">
    <source>
        <dbReference type="Proteomes" id="UP000007076"/>
    </source>
</evidence>
<comment type="cofactor">
    <cofactor evidence="2">
        <name>a divalent metal cation</name>
        <dbReference type="ChEBI" id="CHEBI:60240"/>
    </cofactor>
</comment>
<evidence type="ECO:0000259" key="14">
    <source>
        <dbReference type="PROSITE" id="PS50109"/>
    </source>
</evidence>
<keyword evidence="8 16" id="KW-0418">Kinase</keyword>
<proteinExistence type="predicted"/>
<comment type="catalytic activity">
    <reaction evidence="1">
        <text>ATP + protein L-histidine = ADP + protein N-phospho-L-histidine.</text>
        <dbReference type="EC" id="2.7.13.3"/>
    </reaction>
</comment>
<organism evidence="16 17">
    <name type="scientific">Kitasatospora setae (strain ATCC 33774 / DSM 43861 / JCM 3304 / KCC A-0304 / NBRC 14216 / KM-6054)</name>
    <name type="common">Streptomyces setae</name>
    <dbReference type="NCBI Taxonomy" id="452652"/>
    <lineage>
        <taxon>Bacteria</taxon>
        <taxon>Bacillati</taxon>
        <taxon>Actinomycetota</taxon>
        <taxon>Actinomycetes</taxon>
        <taxon>Kitasatosporales</taxon>
        <taxon>Streptomycetaceae</taxon>
        <taxon>Kitasatospora</taxon>
    </lineage>
</organism>
<feature type="domain" description="HAMP" evidence="15">
    <location>
        <begin position="200"/>
        <end position="253"/>
    </location>
</feature>
<evidence type="ECO:0000256" key="6">
    <source>
        <dbReference type="ARBA" id="ARBA00022679"/>
    </source>
</evidence>
<dbReference type="InterPro" id="IPR003661">
    <property type="entry name" value="HisK_dim/P_dom"/>
</dbReference>
<dbReference type="GO" id="GO:0005509">
    <property type="term" value="F:calcium ion binding"/>
    <property type="evidence" value="ECO:0007669"/>
    <property type="project" value="UniProtKB-ARBA"/>
</dbReference>
<evidence type="ECO:0000256" key="11">
    <source>
        <dbReference type="ARBA" id="ARBA00023136"/>
    </source>
</evidence>
<dbReference type="FunFam" id="1.10.287.130:FF:000001">
    <property type="entry name" value="Two-component sensor histidine kinase"/>
    <property type="match status" value="1"/>
</dbReference>
<dbReference type="InterPro" id="IPR003594">
    <property type="entry name" value="HATPase_dom"/>
</dbReference>
<dbReference type="AlphaFoldDB" id="E4NEM7"/>
<evidence type="ECO:0000256" key="5">
    <source>
        <dbReference type="ARBA" id="ARBA00022553"/>
    </source>
</evidence>
<dbReference type="Gene3D" id="1.10.287.130">
    <property type="match status" value="1"/>
</dbReference>
<dbReference type="Pfam" id="PF00512">
    <property type="entry name" value="HisKA"/>
    <property type="match status" value="1"/>
</dbReference>
<gene>
    <name evidence="16" type="ordered locus">KSE_40210</name>
</gene>
<keyword evidence="9 13" id="KW-1133">Transmembrane helix</keyword>